<reference evidence="3 4" key="1">
    <citation type="submission" date="2017-11" db="EMBL/GenBank/DDBJ databases">
        <authorList>
            <person name="Han C.G."/>
        </authorList>
    </citation>
    <scope>NUCLEOTIDE SEQUENCE [LARGE SCALE GENOMIC DNA]</scope>
    <source>
        <strain evidence="3 4">A8</strain>
    </source>
</reference>
<dbReference type="Gene3D" id="3.40.50.720">
    <property type="entry name" value="NAD(P)-binding Rossmann-like Domain"/>
    <property type="match status" value="1"/>
</dbReference>
<proteinExistence type="predicted"/>
<feature type="domain" description="Gfo/Idh/MocA-like oxidoreductase N-terminal" evidence="2">
    <location>
        <begin position="2"/>
        <end position="67"/>
    </location>
</feature>
<feature type="non-terminal residue" evidence="3">
    <location>
        <position position="71"/>
    </location>
</feature>
<dbReference type="PANTHER" id="PTHR43818:SF11">
    <property type="entry name" value="BCDNA.GH03377"/>
    <property type="match status" value="1"/>
</dbReference>
<dbReference type="Pfam" id="PF01408">
    <property type="entry name" value="GFO_IDH_MocA"/>
    <property type="match status" value="1"/>
</dbReference>
<dbReference type="InterPro" id="IPR050463">
    <property type="entry name" value="Gfo/Idh/MocA_oxidrdct_glycsds"/>
</dbReference>
<keyword evidence="1" id="KW-0560">Oxidoreductase</keyword>
<accession>A0A2N4Z0Q4</accession>
<dbReference type="SUPFAM" id="SSF51735">
    <property type="entry name" value="NAD(P)-binding Rossmann-fold domains"/>
    <property type="match status" value="1"/>
</dbReference>
<protein>
    <submittedName>
        <fullName evidence="3">Dehydrogenase</fullName>
    </submittedName>
</protein>
<evidence type="ECO:0000256" key="1">
    <source>
        <dbReference type="ARBA" id="ARBA00023002"/>
    </source>
</evidence>
<comment type="caution">
    <text evidence="3">The sequence shown here is derived from an EMBL/GenBank/DDBJ whole genome shotgun (WGS) entry which is preliminary data.</text>
</comment>
<evidence type="ECO:0000259" key="2">
    <source>
        <dbReference type="Pfam" id="PF01408"/>
    </source>
</evidence>
<evidence type="ECO:0000313" key="3">
    <source>
        <dbReference type="EMBL" id="PLM94151.1"/>
    </source>
</evidence>
<organism evidence="3 4">
    <name type="scientific">Klebsiella variicola</name>
    <dbReference type="NCBI Taxonomy" id="244366"/>
    <lineage>
        <taxon>Bacteria</taxon>
        <taxon>Pseudomonadati</taxon>
        <taxon>Pseudomonadota</taxon>
        <taxon>Gammaproteobacteria</taxon>
        <taxon>Enterobacterales</taxon>
        <taxon>Enterobacteriaceae</taxon>
        <taxon>Klebsiella/Raoultella group</taxon>
        <taxon>Klebsiella</taxon>
        <taxon>Klebsiella pneumoniae complex</taxon>
    </lineage>
</organism>
<reference evidence="3 4" key="2">
    <citation type="submission" date="2018-01" db="EMBL/GenBank/DDBJ databases">
        <title>Genomic study of Klebsiella pneumoniae.</title>
        <authorList>
            <person name="Yang Y."/>
            <person name="Bicalho R."/>
        </authorList>
    </citation>
    <scope>NUCLEOTIDE SEQUENCE [LARGE SCALE GENOMIC DNA]</scope>
    <source>
        <strain evidence="3 4">A8</strain>
    </source>
</reference>
<dbReference type="GO" id="GO:0000166">
    <property type="term" value="F:nucleotide binding"/>
    <property type="evidence" value="ECO:0007669"/>
    <property type="project" value="InterPro"/>
</dbReference>
<evidence type="ECO:0000313" key="4">
    <source>
        <dbReference type="Proteomes" id="UP000234412"/>
    </source>
</evidence>
<dbReference type="GO" id="GO:0016491">
    <property type="term" value="F:oxidoreductase activity"/>
    <property type="evidence" value="ECO:0007669"/>
    <property type="project" value="UniProtKB-KW"/>
</dbReference>
<dbReference type="InterPro" id="IPR000683">
    <property type="entry name" value="Gfo/Idh/MocA-like_OxRdtase_N"/>
</dbReference>
<dbReference type="InterPro" id="IPR036291">
    <property type="entry name" value="NAD(P)-bd_dom_sf"/>
</dbReference>
<sequence length="71" mass="7527">MIQVAIIGAGFIGPAHLEALRRLGDVEVVALCDSRLEAAQRKAQALNIAHAYDSVEALLAHPGLQVVHNCT</sequence>
<name>A0A2N4Z0Q4_KLEVA</name>
<gene>
    <name evidence="3" type="ORF">CWN47_15355</name>
</gene>
<dbReference type="Proteomes" id="UP000234412">
    <property type="component" value="Unassembled WGS sequence"/>
</dbReference>
<dbReference type="EMBL" id="PIDP01000498">
    <property type="protein sequence ID" value="PLM94151.1"/>
    <property type="molecule type" value="Genomic_DNA"/>
</dbReference>
<dbReference type="PANTHER" id="PTHR43818">
    <property type="entry name" value="BCDNA.GH03377"/>
    <property type="match status" value="1"/>
</dbReference>
<dbReference type="AlphaFoldDB" id="A0A2N4Z0Q4"/>